<feature type="region of interest" description="Disordered" evidence="1">
    <location>
        <begin position="1"/>
        <end position="70"/>
    </location>
</feature>
<keyword evidence="3" id="KW-1185">Reference proteome</keyword>
<dbReference type="SUPFAM" id="SSF48695">
    <property type="entry name" value="Multiheme cytochromes"/>
    <property type="match status" value="1"/>
</dbReference>
<dbReference type="InterPro" id="IPR001305">
    <property type="entry name" value="HSP_DnaJ_Cys-rich_dom"/>
</dbReference>
<dbReference type="AlphaFoldDB" id="A0ABD1JVF3"/>
<dbReference type="PANTHER" id="PTHR48465">
    <property type="entry name" value="PROTEIN SSUH2 HOMOLOG"/>
    <property type="match status" value="1"/>
</dbReference>
<gene>
    <name evidence="2" type="ORF">ACEWY4_013090</name>
</gene>
<dbReference type="EMBL" id="JBHFQA010000011">
    <property type="protein sequence ID" value="KAL2090827.1"/>
    <property type="molecule type" value="Genomic_DNA"/>
</dbReference>
<evidence type="ECO:0008006" key="4">
    <source>
        <dbReference type="Google" id="ProtNLM"/>
    </source>
</evidence>
<protein>
    <recommendedName>
        <fullName evidence="4">Protein SSUH2 homolog</fullName>
    </recommendedName>
</protein>
<evidence type="ECO:0000313" key="3">
    <source>
        <dbReference type="Proteomes" id="UP001591681"/>
    </source>
</evidence>
<evidence type="ECO:0000313" key="2">
    <source>
        <dbReference type="EMBL" id="KAL2090827.1"/>
    </source>
</evidence>
<reference evidence="2 3" key="1">
    <citation type="submission" date="2024-09" db="EMBL/GenBank/DDBJ databases">
        <title>A chromosome-level genome assembly of Gray's grenadier anchovy, Coilia grayii.</title>
        <authorList>
            <person name="Fu Z."/>
        </authorList>
    </citation>
    <scope>NUCLEOTIDE SEQUENCE [LARGE SCALE GENOMIC DNA]</scope>
    <source>
        <strain evidence="2">G4</strain>
        <tissue evidence="2">Muscle</tissue>
    </source>
</reference>
<dbReference type="PANTHER" id="PTHR48465:SF1">
    <property type="entry name" value="PROTEIN SSUH2 HOMOLOG"/>
    <property type="match status" value="1"/>
</dbReference>
<sequence>MEQCHKVLEVDPNIPDEGPSAPPPGWLDCIAGYEGSQAGENPDGNYHPPPPYSPPESNQNASVPNVREPTVSEDVAREALLQYVEKKWTYSSKPAKNLVFKDLKPITVYRYRLETYTESRSSSWESEPYNGQYVDGPENGMSPPPWEVQVQYPQKYTDVCLKVRVPHSATVKGCYGCQCTGSVRCGRCHAKGRVRCTHCHGSGMTRSGKNRRRCTTCHGRGKKRCIQCHGRGFKVCSTCKGLRNLLHFIQLTVTWKNQIREFIPDRIPEFPLKNFDKVSGDSFFEDENLLVYPIVGFPDQDICDMSKKGIEEHISKFSPISRILQQRQTIELVPLTHAFYSYHGKDYDYFVYGRENKVYIPKYPSACSIL</sequence>
<dbReference type="InterPro" id="IPR052789">
    <property type="entry name" value="SSUH2_homolog"/>
</dbReference>
<accession>A0ABD1JVF3</accession>
<dbReference type="CDD" id="cd10719">
    <property type="entry name" value="DnaJ_zf"/>
    <property type="match status" value="1"/>
</dbReference>
<comment type="caution">
    <text evidence="2">The sequence shown here is derived from an EMBL/GenBank/DDBJ whole genome shotgun (WGS) entry which is preliminary data.</text>
</comment>
<dbReference type="InterPro" id="IPR036280">
    <property type="entry name" value="Multihaem_cyt_sf"/>
</dbReference>
<evidence type="ECO:0000256" key="1">
    <source>
        <dbReference type="SAM" id="MobiDB-lite"/>
    </source>
</evidence>
<dbReference type="Proteomes" id="UP001591681">
    <property type="component" value="Unassembled WGS sequence"/>
</dbReference>
<organism evidence="2 3">
    <name type="scientific">Coilia grayii</name>
    <name type="common">Gray's grenadier anchovy</name>
    <dbReference type="NCBI Taxonomy" id="363190"/>
    <lineage>
        <taxon>Eukaryota</taxon>
        <taxon>Metazoa</taxon>
        <taxon>Chordata</taxon>
        <taxon>Craniata</taxon>
        <taxon>Vertebrata</taxon>
        <taxon>Euteleostomi</taxon>
        <taxon>Actinopterygii</taxon>
        <taxon>Neopterygii</taxon>
        <taxon>Teleostei</taxon>
        <taxon>Clupei</taxon>
        <taxon>Clupeiformes</taxon>
        <taxon>Clupeoidei</taxon>
        <taxon>Engraulidae</taxon>
        <taxon>Coilinae</taxon>
        <taxon>Coilia</taxon>
    </lineage>
</organism>
<name>A0ABD1JVF3_9TELE</name>
<proteinExistence type="predicted"/>